<reference evidence="3 4" key="1">
    <citation type="submission" date="2015-09" db="EMBL/GenBank/DDBJ databases">
        <authorList>
            <consortium name="Pathogen Informatics"/>
        </authorList>
    </citation>
    <scope>NUCLEOTIDE SEQUENCE [LARGE SCALE GENOMIC DNA]</scope>
    <source>
        <strain evidence="3 4">2789STDY5834835</strain>
    </source>
</reference>
<sequence>MSQNDNERIWKINGLELELDLEDADIFEKVMKSFEQMDADANSLDKVGSMPGFIRGYCNVHYKFYDRVFGDGTGEKIFGGKKNTRICDEVYDNFLNFMQTAVKKANARRFEISNKYAPNREQRRGKKKNFKSYNGGKR</sequence>
<name>A0A174KA59_9FIRM</name>
<protein>
    <recommendedName>
        <fullName evidence="2">DUF6673 domain-containing protein</fullName>
    </recommendedName>
</protein>
<proteinExistence type="predicted"/>
<accession>A0A174KA59</accession>
<evidence type="ECO:0000313" key="4">
    <source>
        <dbReference type="Proteomes" id="UP000095679"/>
    </source>
</evidence>
<evidence type="ECO:0000313" key="3">
    <source>
        <dbReference type="EMBL" id="CUP06189.1"/>
    </source>
</evidence>
<organism evidence="3 4">
    <name type="scientific">Anaerobutyricum hallii</name>
    <dbReference type="NCBI Taxonomy" id="39488"/>
    <lineage>
        <taxon>Bacteria</taxon>
        <taxon>Bacillati</taxon>
        <taxon>Bacillota</taxon>
        <taxon>Clostridia</taxon>
        <taxon>Lachnospirales</taxon>
        <taxon>Lachnospiraceae</taxon>
        <taxon>Anaerobutyricum</taxon>
    </lineage>
</organism>
<evidence type="ECO:0000256" key="1">
    <source>
        <dbReference type="SAM" id="MobiDB-lite"/>
    </source>
</evidence>
<dbReference type="InterPro" id="IPR046655">
    <property type="entry name" value="DUF6673"/>
</dbReference>
<dbReference type="AlphaFoldDB" id="A0A174KA59"/>
<feature type="region of interest" description="Disordered" evidence="1">
    <location>
        <begin position="117"/>
        <end position="138"/>
    </location>
</feature>
<feature type="domain" description="DUF6673" evidence="2">
    <location>
        <begin position="11"/>
        <end position="127"/>
    </location>
</feature>
<dbReference type="EMBL" id="CYZL01000039">
    <property type="protein sequence ID" value="CUP06189.1"/>
    <property type="molecule type" value="Genomic_DNA"/>
</dbReference>
<feature type="compositionally biased region" description="Basic residues" evidence="1">
    <location>
        <begin position="123"/>
        <end position="138"/>
    </location>
</feature>
<dbReference type="RefSeq" id="WP_055299838.1">
    <property type="nucleotide sequence ID" value="NZ_BLYK01000040.1"/>
</dbReference>
<dbReference type="Proteomes" id="UP000095679">
    <property type="component" value="Unassembled WGS sequence"/>
</dbReference>
<dbReference type="Pfam" id="PF20378">
    <property type="entry name" value="DUF6673"/>
    <property type="match status" value="1"/>
</dbReference>
<evidence type="ECO:0000259" key="2">
    <source>
        <dbReference type="Pfam" id="PF20378"/>
    </source>
</evidence>
<gene>
    <name evidence="3" type="ORF">ERS852450_02983</name>
</gene>